<proteinExistence type="predicted"/>
<dbReference type="Proteomes" id="UP001562354">
    <property type="component" value="Unassembled WGS sequence"/>
</dbReference>
<feature type="compositionally biased region" description="Basic and acidic residues" evidence="3">
    <location>
        <begin position="92"/>
        <end position="115"/>
    </location>
</feature>
<feature type="region of interest" description="Disordered" evidence="3">
    <location>
        <begin position="384"/>
        <end position="455"/>
    </location>
</feature>
<comment type="caution">
    <text evidence="4">The sequence shown here is derived from an EMBL/GenBank/DDBJ whole genome shotgun (WGS) entry which is preliminary data.</text>
</comment>
<accession>A0ABR3PEG4</accession>
<feature type="compositionally biased region" description="Low complexity" evidence="3">
    <location>
        <begin position="215"/>
        <end position="230"/>
    </location>
</feature>
<evidence type="ECO:0000256" key="3">
    <source>
        <dbReference type="SAM" id="MobiDB-lite"/>
    </source>
</evidence>
<dbReference type="EMBL" id="JBFMKM010000008">
    <property type="protein sequence ID" value="KAL1304542.1"/>
    <property type="molecule type" value="Genomic_DNA"/>
</dbReference>
<feature type="compositionally biased region" description="Pro residues" evidence="3">
    <location>
        <begin position="615"/>
        <end position="625"/>
    </location>
</feature>
<sequence>MSQPMNMSGMGALGGGAGAGAGMGGPNAPGGQAMSMNSAGTPGNAPTEKDIRTKFHTFIYDYFVKTNRFELARGIMNTMEIESDSPQKPSPNRKEVNGINDADSKEDIKRPDDLPAARVPSPTDSPFIYDWFCQFWDLYEAQRGKGSPSSRTFLMGSQQRIMNERRMRADPQMQGAMGGMRNGMMPNGMAMPPDLARKMMMQGRAHPAQMQQLQQNALRQQMMQQTQMQREGSNMDLNGQQRTQSPSAGENAPSPKRPRLEGSFNGAPIGQMGRGQAQGMPGQSQVEYAQAVRQSMTNTMNSNMNKGMPGSAPVMTQGSPAMDPANVNVEFINGTQIRPGAATGPQAGGANSNSNHALQDYQMQLMLLEQQNKKRLLMARQEQDNMTNGPGGPGTFPPAISPSGSRAGLSPNSADQMKRGTPKMSQGVVPSPTPDGAMGQARNSPGPAFDPSQMNPNMPQNMFPQMNKMPIVGPNGQIIQAPGSHPAMPGPMTPQQMEMFARANGGRLPNGFMPQGPPPMMPGQQPGGPMPQQQQQPPNMTPHQRNAAMPPPPAPTGDNGKGTQPSSPQQQPAAPPTPSQGKNNAAKGKKDKSNKKAPAKKGTTGATPASEAEQPPTPTPAPPITPTSTQAFPPKNGQPGLPQAQQPQSQNNLPQNQPDLSVAGGPFGNLDGNDFSTMSLDFGNLEGPDVLDNFDFDSFLNQEASDGNFGFDANMGFDTGLEAGGVD</sequence>
<comment type="subcellular location">
    <subcellularLocation>
        <location evidence="1">Nucleus</location>
    </subcellularLocation>
</comment>
<dbReference type="GeneID" id="95977224"/>
<feature type="compositionally biased region" description="Low complexity" evidence="3">
    <location>
        <begin position="626"/>
        <end position="658"/>
    </location>
</feature>
<gene>
    <name evidence="4" type="ORF">AAFC00_003523</name>
</gene>
<feature type="compositionally biased region" description="Basic residues" evidence="3">
    <location>
        <begin position="587"/>
        <end position="599"/>
    </location>
</feature>
<feature type="compositionally biased region" description="Polar residues" evidence="3">
    <location>
        <begin position="231"/>
        <end position="248"/>
    </location>
</feature>
<evidence type="ECO:0000256" key="1">
    <source>
        <dbReference type="ARBA" id="ARBA00004123"/>
    </source>
</evidence>
<evidence type="ECO:0000313" key="4">
    <source>
        <dbReference type="EMBL" id="KAL1304542.1"/>
    </source>
</evidence>
<keyword evidence="2" id="KW-0539">Nucleus</keyword>
<organism evidence="4 5">
    <name type="scientific">Neodothiora populina</name>
    <dbReference type="NCBI Taxonomy" id="2781224"/>
    <lineage>
        <taxon>Eukaryota</taxon>
        <taxon>Fungi</taxon>
        <taxon>Dikarya</taxon>
        <taxon>Ascomycota</taxon>
        <taxon>Pezizomycotina</taxon>
        <taxon>Dothideomycetes</taxon>
        <taxon>Dothideomycetidae</taxon>
        <taxon>Dothideales</taxon>
        <taxon>Dothioraceae</taxon>
        <taxon>Neodothiora</taxon>
    </lineage>
</organism>
<feature type="region of interest" description="Disordered" evidence="3">
    <location>
        <begin position="80"/>
        <end position="121"/>
    </location>
</feature>
<feature type="compositionally biased region" description="Low complexity" evidence="3">
    <location>
        <begin position="563"/>
        <end position="572"/>
    </location>
</feature>
<evidence type="ECO:0000256" key="2">
    <source>
        <dbReference type="ARBA" id="ARBA00023242"/>
    </source>
</evidence>
<dbReference type="PANTHER" id="PTHR12610:SF12">
    <property type="entry name" value="SEQUENCE-SPECIFIC SINGLE-STRANDED DNA-BINDING PROTEIN, ISOFORM D"/>
    <property type="match status" value="1"/>
</dbReference>
<dbReference type="PANTHER" id="PTHR12610">
    <property type="entry name" value="SINGLE STRANDED DNA BINDING PROTEIN"/>
    <property type="match status" value="1"/>
</dbReference>
<feature type="compositionally biased region" description="Low complexity" evidence="3">
    <location>
        <begin position="600"/>
        <end position="614"/>
    </location>
</feature>
<dbReference type="RefSeq" id="XP_069200817.1">
    <property type="nucleotide sequence ID" value="XM_069343005.1"/>
</dbReference>
<feature type="region of interest" description="Disordered" evidence="3">
    <location>
        <begin position="215"/>
        <end position="287"/>
    </location>
</feature>
<reference evidence="4 5" key="1">
    <citation type="submission" date="2024-07" db="EMBL/GenBank/DDBJ databases">
        <title>Draft sequence of the Neodothiora populina.</title>
        <authorList>
            <person name="Drown D.D."/>
            <person name="Schuette U.S."/>
            <person name="Buechlein A.B."/>
            <person name="Rusch D.R."/>
            <person name="Winton L.W."/>
            <person name="Adams G.A."/>
        </authorList>
    </citation>
    <scope>NUCLEOTIDE SEQUENCE [LARGE SCALE GENOMIC DNA]</scope>
    <source>
        <strain evidence="4 5">CPC 39397</strain>
    </source>
</reference>
<evidence type="ECO:0008006" key="6">
    <source>
        <dbReference type="Google" id="ProtNLM"/>
    </source>
</evidence>
<keyword evidence="5" id="KW-1185">Reference proteome</keyword>
<evidence type="ECO:0000313" key="5">
    <source>
        <dbReference type="Proteomes" id="UP001562354"/>
    </source>
</evidence>
<protein>
    <recommendedName>
        <fullName evidence="6">LisH domain-containing protein</fullName>
    </recommendedName>
</protein>
<feature type="region of interest" description="Disordered" evidence="3">
    <location>
        <begin position="504"/>
        <end position="681"/>
    </location>
</feature>
<name>A0ABR3PEG4_9PEZI</name>